<evidence type="ECO:0000256" key="2">
    <source>
        <dbReference type="ARBA" id="ARBA00040976"/>
    </source>
</evidence>
<feature type="domain" description="GH18" evidence="3">
    <location>
        <begin position="295"/>
        <end position="459"/>
    </location>
</feature>
<comment type="similarity">
    <text evidence="1">Belongs to the glycosyl hydrolase 18 family.</text>
</comment>
<dbReference type="GO" id="GO:0005975">
    <property type="term" value="P:carbohydrate metabolic process"/>
    <property type="evidence" value="ECO:0007669"/>
    <property type="project" value="InterPro"/>
</dbReference>
<dbReference type="InterPro" id="IPR001223">
    <property type="entry name" value="Glyco_hydro18_cat"/>
</dbReference>
<evidence type="ECO:0000256" key="1">
    <source>
        <dbReference type="ARBA" id="ARBA00009336"/>
    </source>
</evidence>
<organism evidence="4 5">
    <name type="scientific">Lepeophtheirus salmonis</name>
    <name type="common">Salmon louse</name>
    <name type="synonym">Caligus salmonis</name>
    <dbReference type="NCBI Taxonomy" id="72036"/>
    <lineage>
        <taxon>Eukaryota</taxon>
        <taxon>Metazoa</taxon>
        <taxon>Ecdysozoa</taxon>
        <taxon>Arthropoda</taxon>
        <taxon>Crustacea</taxon>
        <taxon>Multicrustacea</taxon>
        <taxon>Hexanauplia</taxon>
        <taxon>Copepoda</taxon>
        <taxon>Siphonostomatoida</taxon>
        <taxon>Caligidae</taxon>
        <taxon>Lepeophtheirus</taxon>
    </lineage>
</organism>
<proteinExistence type="inferred from homology"/>
<dbReference type="PANTHER" id="PTHR46066:SF2">
    <property type="entry name" value="CHITINASE DOMAIN-CONTAINING PROTEIN 1"/>
    <property type="match status" value="1"/>
</dbReference>
<dbReference type="Gene3D" id="3.20.20.80">
    <property type="entry name" value="Glycosidases"/>
    <property type="match status" value="2"/>
</dbReference>
<dbReference type="Pfam" id="PF00704">
    <property type="entry name" value="Glyco_hydro_18"/>
    <property type="match status" value="1"/>
</dbReference>
<dbReference type="InterPro" id="IPR017853">
    <property type="entry name" value="GH"/>
</dbReference>
<reference evidence="4" key="1">
    <citation type="submission" date="2021-02" db="EMBL/GenBank/DDBJ databases">
        <authorList>
            <person name="Bekaert M."/>
        </authorList>
    </citation>
    <scope>NUCLEOTIDE SEQUENCE</scope>
    <source>
        <strain evidence="4">IoA-00</strain>
    </source>
</reference>
<dbReference type="InterPro" id="IPR011583">
    <property type="entry name" value="Chitinase_II/V-like_cat"/>
</dbReference>
<dbReference type="GO" id="GO:0012505">
    <property type="term" value="C:endomembrane system"/>
    <property type="evidence" value="ECO:0007669"/>
    <property type="project" value="TreeGrafter"/>
</dbReference>
<dbReference type="OrthoDB" id="10254444at2759"/>
<name>A0A7R8CE78_LEPSM</name>
<dbReference type="GO" id="GO:0070492">
    <property type="term" value="F:oligosaccharide binding"/>
    <property type="evidence" value="ECO:0007669"/>
    <property type="project" value="TreeGrafter"/>
</dbReference>
<dbReference type="GO" id="GO:0008061">
    <property type="term" value="F:chitin binding"/>
    <property type="evidence" value="ECO:0007669"/>
    <property type="project" value="InterPro"/>
</dbReference>
<dbReference type="AlphaFoldDB" id="A0A7R8CE78"/>
<evidence type="ECO:0000259" key="3">
    <source>
        <dbReference type="PROSITE" id="PS51910"/>
    </source>
</evidence>
<evidence type="ECO:0000313" key="5">
    <source>
        <dbReference type="Proteomes" id="UP000675881"/>
    </source>
</evidence>
<dbReference type="PROSITE" id="PS51910">
    <property type="entry name" value="GH18_2"/>
    <property type="match status" value="1"/>
</dbReference>
<keyword evidence="5" id="KW-1185">Reference proteome</keyword>
<gene>
    <name evidence="4" type="ORF">LSAA_2471</name>
</gene>
<dbReference type="EMBL" id="HG994589">
    <property type="protein sequence ID" value="CAF2793493.1"/>
    <property type="molecule type" value="Genomic_DNA"/>
</dbReference>
<sequence>MNSLEHLPNVFIQTFHKTRKKALKKQIRMQKNQQLIIKVADKESITEKISQFVDIHSNALVKGQETFIQDTQDYLRSISEINESETLPTNVTPVSIDIEMPLQRSIASSSSTGSSTTLEDSSPLNIASTALEIRTESSLREKSELKGNVNVEDILNECDSYDKEHAESRIHFPQELSVLGYVTPWNSKGYDVAKIFKSPKINLISPVWIQLHPDLTLEGLHDIDKNWIKELRPSKVLPRVIFDKWEAKDYMELFQNRRRIWSQLGGQARKELSDVLKIISKVIRGNNKLVVLVIPPAVYDTDNKKKGFFEKNDFEGLAHSFDYFSLMTYDYSNPYRPGPNAPLAWVRKCIELIDPEGVHRSKILMGLNFYGLTYTADGGRHVVHHEYKSILKESPNAELQWNDEVAEHFIELKYEGKKNTIFYPTLKSIAMRIELAKELGTGISIWEIGQGLDYFYDLF</sequence>
<dbReference type="CDD" id="cd02876">
    <property type="entry name" value="GH18_SI-CLP"/>
    <property type="match status" value="1"/>
</dbReference>
<accession>A0A7R8CE78</accession>
<evidence type="ECO:0000313" key="4">
    <source>
        <dbReference type="EMBL" id="CAF2793493.1"/>
    </source>
</evidence>
<protein>
    <recommendedName>
        <fullName evidence="2">Chitinase domain-containing protein 1</fullName>
    </recommendedName>
</protein>
<dbReference type="SMART" id="SM00636">
    <property type="entry name" value="Glyco_18"/>
    <property type="match status" value="1"/>
</dbReference>
<dbReference type="PANTHER" id="PTHR46066">
    <property type="entry name" value="CHITINASE DOMAIN-CONTAINING PROTEIN 1 FAMILY MEMBER"/>
    <property type="match status" value="1"/>
</dbReference>
<dbReference type="Proteomes" id="UP000675881">
    <property type="component" value="Chromosome 10"/>
</dbReference>
<dbReference type="SUPFAM" id="SSF51445">
    <property type="entry name" value="(Trans)glycosidases"/>
    <property type="match status" value="1"/>
</dbReference>